<feature type="transmembrane region" description="Helical" evidence="1">
    <location>
        <begin position="642"/>
        <end position="662"/>
    </location>
</feature>
<dbReference type="STRING" id="47864.GA0070560_11882"/>
<keyword evidence="1" id="KW-1133">Transmembrane helix</keyword>
<sequence length="743" mass="78590">MNVAPPAGRPDRRRPGDSPEQLARWRLISLEKQLPTPRPLTGLGAPVVVGSILLALLAAFAFVHLDRVSPAGVPTAVTESQRQFVEGLARGLGNSVGRSRDELTELAADCNDRPGQARPLLSRFVDGHPMWRGVAVVDSTSRAPTAAVGQPVTLPPGLTPTRAALPLVDGNDPRLLLVEPLASGALLVGELDLGVRSLRLDPRSRQAILIAVPGVGRALAQGTPVEAGGPVEALLDRALTASAEEHTVTRSGIAGPAPTGDATAADPVAPLVTASVVGNLGFSVVSVVSAPVTVERVSREPLFTAAVLFVASLLVLLVTWLGLVRPVRRLLDHAKATASGNPVAGPLRTVNREANRIGAAFDTLATQRDGTKGVRRDERPGGVGATWWVIGATLVILASSGLIVANLAPAERELPGQVVRDAQNQASAVAASLSDTLDGGFAMLADTGRDHGKANTSGMRKVVDRLVDDNPRFRSVYLVSAGGDTVVGAGREPMRPAGPVPGESGVNLYDVQGRLPIVYAYYQLADGRALVAEYDVRHLSRLLDRMPGRVQVLDIDQRDILDTSGYLAFEAVTVEQVRSASAAALTGRPYAEVTELDGRRELLVATPVSLEGTTAQLEWTLVARRPVSDYALPNNALRKGSMLVLVVAVGIGLLLFSWHYFFQLRPLRNLAREAGALAEGKTNRVVSPRWHDDIGAVAVCLEVCRQAAVHGEQRLGGAARLRGVEGMNTVIMTKVPERRRRGG</sequence>
<accession>A0A1C5J071</accession>
<reference evidence="3" key="1">
    <citation type="submission" date="2016-06" db="EMBL/GenBank/DDBJ databases">
        <authorList>
            <person name="Varghese N."/>
        </authorList>
    </citation>
    <scope>NUCLEOTIDE SEQUENCE [LARGE SCALE GENOMIC DNA]</scope>
    <source>
        <strain evidence="3">DSM 43171</strain>
    </source>
</reference>
<evidence type="ECO:0000313" key="2">
    <source>
        <dbReference type="EMBL" id="SCG63406.1"/>
    </source>
</evidence>
<keyword evidence="1" id="KW-0812">Transmembrane</keyword>
<name>A0A1C5J071_9ACTN</name>
<evidence type="ECO:0000256" key="1">
    <source>
        <dbReference type="SAM" id="Phobius"/>
    </source>
</evidence>
<keyword evidence="3" id="KW-1185">Reference proteome</keyword>
<feature type="transmembrane region" description="Helical" evidence="1">
    <location>
        <begin position="385"/>
        <end position="408"/>
    </location>
</feature>
<dbReference type="Proteomes" id="UP000199408">
    <property type="component" value="Unassembled WGS sequence"/>
</dbReference>
<evidence type="ECO:0000313" key="3">
    <source>
        <dbReference type="Proteomes" id="UP000199408"/>
    </source>
</evidence>
<feature type="transmembrane region" description="Helical" evidence="1">
    <location>
        <begin position="43"/>
        <end position="63"/>
    </location>
</feature>
<organism evidence="2 3">
    <name type="scientific">Micromonospora halophytica</name>
    <dbReference type="NCBI Taxonomy" id="47864"/>
    <lineage>
        <taxon>Bacteria</taxon>
        <taxon>Bacillati</taxon>
        <taxon>Actinomycetota</taxon>
        <taxon>Actinomycetes</taxon>
        <taxon>Micromonosporales</taxon>
        <taxon>Micromonosporaceae</taxon>
        <taxon>Micromonospora</taxon>
    </lineage>
</organism>
<keyword evidence="1" id="KW-0472">Membrane</keyword>
<dbReference type="AlphaFoldDB" id="A0A1C5J071"/>
<protein>
    <recommendedName>
        <fullName evidence="4">HAMP domain-containing protein</fullName>
    </recommendedName>
</protein>
<gene>
    <name evidence="2" type="ORF">GA0070560_11882</name>
</gene>
<evidence type="ECO:0008006" key="4">
    <source>
        <dbReference type="Google" id="ProtNLM"/>
    </source>
</evidence>
<dbReference type="EMBL" id="FMDN01000018">
    <property type="protein sequence ID" value="SCG63406.1"/>
    <property type="molecule type" value="Genomic_DNA"/>
</dbReference>
<proteinExistence type="predicted"/>
<feature type="transmembrane region" description="Helical" evidence="1">
    <location>
        <begin position="302"/>
        <end position="323"/>
    </location>
</feature>